<dbReference type="RefSeq" id="XP_040629606.1">
    <property type="nucleotide sequence ID" value="XM_040772512.1"/>
</dbReference>
<evidence type="ECO:0000313" key="2">
    <source>
        <dbReference type="Proteomes" id="UP000030653"/>
    </source>
</evidence>
<evidence type="ECO:0000313" key="1">
    <source>
        <dbReference type="EMBL" id="EJU02712.1"/>
    </source>
</evidence>
<dbReference type="HOGENOM" id="CLU_3050269_0_0_1"/>
<dbReference type="AlphaFoldDB" id="M5G9Z4"/>
<organism evidence="1 2">
    <name type="scientific">Dacryopinax primogenitus (strain DJM 731)</name>
    <name type="common">Brown rot fungus</name>
    <dbReference type="NCBI Taxonomy" id="1858805"/>
    <lineage>
        <taxon>Eukaryota</taxon>
        <taxon>Fungi</taxon>
        <taxon>Dikarya</taxon>
        <taxon>Basidiomycota</taxon>
        <taxon>Agaricomycotina</taxon>
        <taxon>Dacrymycetes</taxon>
        <taxon>Dacrymycetales</taxon>
        <taxon>Dacrymycetaceae</taxon>
        <taxon>Dacryopinax</taxon>
    </lineage>
</organism>
<name>M5G9Z4_DACPD</name>
<sequence length="54" mass="6494">MFDEYRNGIGRGMSIERRKIIRMRRAHLYLTTTNSELTVSQPLHHSNWNAYERS</sequence>
<protein>
    <submittedName>
        <fullName evidence="1">Uncharacterized protein</fullName>
    </submittedName>
</protein>
<proteinExistence type="predicted"/>
<dbReference type="EMBL" id="JH795861">
    <property type="protein sequence ID" value="EJU02712.1"/>
    <property type="molecule type" value="Genomic_DNA"/>
</dbReference>
<gene>
    <name evidence="1" type="ORF">DACRYDRAFT_21709</name>
</gene>
<accession>M5G9Z4</accession>
<dbReference type="GeneID" id="63687574"/>
<dbReference type="Proteomes" id="UP000030653">
    <property type="component" value="Unassembled WGS sequence"/>
</dbReference>
<reference evidence="1 2" key="1">
    <citation type="journal article" date="2012" name="Science">
        <title>The Paleozoic origin of enzymatic lignin decomposition reconstructed from 31 fungal genomes.</title>
        <authorList>
            <person name="Floudas D."/>
            <person name="Binder M."/>
            <person name="Riley R."/>
            <person name="Barry K."/>
            <person name="Blanchette R.A."/>
            <person name="Henrissat B."/>
            <person name="Martinez A.T."/>
            <person name="Otillar R."/>
            <person name="Spatafora J.W."/>
            <person name="Yadav J.S."/>
            <person name="Aerts A."/>
            <person name="Benoit I."/>
            <person name="Boyd A."/>
            <person name="Carlson A."/>
            <person name="Copeland A."/>
            <person name="Coutinho P.M."/>
            <person name="de Vries R.P."/>
            <person name="Ferreira P."/>
            <person name="Findley K."/>
            <person name="Foster B."/>
            <person name="Gaskell J."/>
            <person name="Glotzer D."/>
            <person name="Gorecki P."/>
            <person name="Heitman J."/>
            <person name="Hesse C."/>
            <person name="Hori C."/>
            <person name="Igarashi K."/>
            <person name="Jurgens J.A."/>
            <person name="Kallen N."/>
            <person name="Kersten P."/>
            <person name="Kohler A."/>
            <person name="Kuees U."/>
            <person name="Kumar T.K.A."/>
            <person name="Kuo A."/>
            <person name="LaButti K."/>
            <person name="Larrondo L.F."/>
            <person name="Lindquist E."/>
            <person name="Ling A."/>
            <person name="Lombard V."/>
            <person name="Lucas S."/>
            <person name="Lundell T."/>
            <person name="Martin R."/>
            <person name="McLaughlin D.J."/>
            <person name="Morgenstern I."/>
            <person name="Morin E."/>
            <person name="Murat C."/>
            <person name="Nagy L.G."/>
            <person name="Nolan M."/>
            <person name="Ohm R.A."/>
            <person name="Patyshakuliyeva A."/>
            <person name="Rokas A."/>
            <person name="Ruiz-Duenas F.J."/>
            <person name="Sabat G."/>
            <person name="Salamov A."/>
            <person name="Samejima M."/>
            <person name="Schmutz J."/>
            <person name="Slot J.C."/>
            <person name="St John F."/>
            <person name="Stenlid J."/>
            <person name="Sun H."/>
            <person name="Sun S."/>
            <person name="Syed K."/>
            <person name="Tsang A."/>
            <person name="Wiebenga A."/>
            <person name="Young D."/>
            <person name="Pisabarro A."/>
            <person name="Eastwood D.C."/>
            <person name="Martin F."/>
            <person name="Cullen D."/>
            <person name="Grigoriev I.V."/>
            <person name="Hibbett D.S."/>
        </authorList>
    </citation>
    <scope>NUCLEOTIDE SEQUENCE [LARGE SCALE GENOMIC DNA]</scope>
    <source>
        <strain evidence="1 2">DJM-731 SS1</strain>
    </source>
</reference>
<keyword evidence="2" id="KW-1185">Reference proteome</keyword>